<dbReference type="InterPro" id="IPR042089">
    <property type="entry name" value="Peptidase_M13_dom_2"/>
</dbReference>
<keyword evidence="1" id="KW-0732">Signal</keyword>
<dbReference type="Pfam" id="PF05649">
    <property type="entry name" value="Peptidase_M13_N"/>
    <property type="match status" value="1"/>
</dbReference>
<accession>A0ABQ6IXG2</accession>
<feature type="signal peptide" evidence="1">
    <location>
        <begin position="1"/>
        <end position="18"/>
    </location>
</feature>
<evidence type="ECO:0000313" key="3">
    <source>
        <dbReference type="EMBL" id="GMA80580.1"/>
    </source>
</evidence>
<evidence type="ECO:0000313" key="4">
    <source>
        <dbReference type="Proteomes" id="UP001157046"/>
    </source>
</evidence>
<dbReference type="PROSITE" id="PS51257">
    <property type="entry name" value="PROKAR_LIPOPROTEIN"/>
    <property type="match status" value="1"/>
</dbReference>
<dbReference type="Gene3D" id="1.10.1380.10">
    <property type="entry name" value="Neutral endopeptidase , domain2"/>
    <property type="match status" value="1"/>
</dbReference>
<dbReference type="Gene3D" id="3.40.390.10">
    <property type="entry name" value="Collagenase (Catalytic Domain)"/>
    <property type="match status" value="1"/>
</dbReference>
<dbReference type="Proteomes" id="UP001157046">
    <property type="component" value="Unassembled WGS sequence"/>
</dbReference>
<feature type="chain" id="PRO_5045716711" description="Peptidase M13 N-terminal domain-containing protein" evidence="1">
    <location>
        <begin position="19"/>
        <end position="113"/>
    </location>
</feature>
<comment type="caution">
    <text evidence="3">The sequence shown here is derived from an EMBL/GenBank/DDBJ whole genome shotgun (WGS) entry which is preliminary data.</text>
</comment>
<evidence type="ECO:0000256" key="1">
    <source>
        <dbReference type="SAM" id="SignalP"/>
    </source>
</evidence>
<evidence type="ECO:0000259" key="2">
    <source>
        <dbReference type="Pfam" id="PF05649"/>
    </source>
</evidence>
<name>A0ABQ6IXG2_9GAMM</name>
<reference evidence="4" key="1">
    <citation type="journal article" date="2019" name="Int. J. Syst. Evol. Microbiol.">
        <title>The Global Catalogue of Microorganisms (GCM) 10K type strain sequencing project: providing services to taxonomists for standard genome sequencing and annotation.</title>
        <authorList>
            <consortium name="The Broad Institute Genomics Platform"/>
            <consortium name="The Broad Institute Genome Sequencing Center for Infectious Disease"/>
            <person name="Wu L."/>
            <person name="Ma J."/>
        </authorList>
    </citation>
    <scope>NUCLEOTIDE SEQUENCE [LARGE SCALE GENOMIC DNA]</scope>
    <source>
        <strain evidence="4">NBRC 102030</strain>
    </source>
</reference>
<dbReference type="InterPro" id="IPR008753">
    <property type="entry name" value="Peptidase_M13_N"/>
</dbReference>
<proteinExistence type="predicted"/>
<dbReference type="EMBL" id="BSUY01000001">
    <property type="protein sequence ID" value="GMA80580.1"/>
    <property type="molecule type" value="Genomic_DNA"/>
</dbReference>
<gene>
    <name evidence="3" type="ORF">GCM10025855_01130</name>
</gene>
<sequence>MKKISTLALGIALGLGLAACSTEPKTEVAAVSGIELQNFDTSVRHQDDFYYSVNGKWLANTPIPADKSNYGAFSVLYDQSQDALKKSSMKQRLKRIQRQALMSRKSVILMPAL</sequence>
<feature type="domain" description="Peptidase M13 N-terminal" evidence="2">
    <location>
        <begin position="46"/>
        <end position="86"/>
    </location>
</feature>
<dbReference type="InterPro" id="IPR024079">
    <property type="entry name" value="MetalloPept_cat_dom_sf"/>
</dbReference>
<protein>
    <recommendedName>
        <fullName evidence="2">Peptidase M13 N-terminal domain-containing protein</fullName>
    </recommendedName>
</protein>
<organism evidence="3 4">
    <name type="scientific">Shewanella glacialipiscicola</name>
    <dbReference type="NCBI Taxonomy" id="614069"/>
    <lineage>
        <taxon>Bacteria</taxon>
        <taxon>Pseudomonadati</taxon>
        <taxon>Pseudomonadota</taxon>
        <taxon>Gammaproteobacteria</taxon>
        <taxon>Alteromonadales</taxon>
        <taxon>Shewanellaceae</taxon>
        <taxon>Shewanella</taxon>
    </lineage>
</organism>
<keyword evidence="4" id="KW-1185">Reference proteome</keyword>
<dbReference type="SUPFAM" id="SSF55486">
    <property type="entry name" value="Metalloproteases ('zincins'), catalytic domain"/>
    <property type="match status" value="1"/>
</dbReference>